<feature type="transmembrane region" description="Helical" evidence="1">
    <location>
        <begin position="35"/>
        <end position="54"/>
    </location>
</feature>
<protein>
    <submittedName>
        <fullName evidence="2">Uncharacterized protein</fullName>
    </submittedName>
</protein>
<organism evidence="2 3">
    <name type="scientific">Ceratocystis fimbriata f. sp. platani</name>
    <dbReference type="NCBI Taxonomy" id="88771"/>
    <lineage>
        <taxon>Eukaryota</taxon>
        <taxon>Fungi</taxon>
        <taxon>Dikarya</taxon>
        <taxon>Ascomycota</taxon>
        <taxon>Pezizomycotina</taxon>
        <taxon>Sordariomycetes</taxon>
        <taxon>Hypocreomycetidae</taxon>
        <taxon>Microascales</taxon>
        <taxon>Ceratocystidaceae</taxon>
        <taxon>Ceratocystis</taxon>
    </lineage>
</organism>
<comment type="caution">
    <text evidence="2">The sequence shown here is derived from an EMBL/GenBank/DDBJ whole genome shotgun (WGS) entry which is preliminary data.</text>
</comment>
<sequence>MSSFVARRFLSTTARRMTASSKVELKKDSKKNPEVIILGAVVACALGGAGLYFGSNPTHANSEASVAVASQAWENNGSGKYQYYPGGDISKAPKDAPSALNVVVVPKMTLPADVHERYNKWGKEGYP</sequence>
<name>A0A0F8DL79_CERFI</name>
<dbReference type="InterPro" id="IPR039965">
    <property type="entry name" value="C3H7.08c"/>
</dbReference>
<dbReference type="PANTHER" id="PTHR40466">
    <property type="entry name" value="EXPRESSED PROTEIN"/>
    <property type="match status" value="1"/>
</dbReference>
<gene>
    <name evidence="2" type="ORF">CFO_g1007</name>
</gene>
<dbReference type="OrthoDB" id="3141857at2759"/>
<dbReference type="PANTHER" id="PTHR40466:SF1">
    <property type="entry name" value="FUNGAL PROTEIN"/>
    <property type="match status" value="1"/>
</dbReference>
<dbReference type="AlphaFoldDB" id="A0A0F8DL79"/>
<dbReference type="Proteomes" id="UP000034841">
    <property type="component" value="Unassembled WGS sequence"/>
</dbReference>
<proteinExistence type="predicted"/>
<keyword evidence="1" id="KW-0812">Transmembrane</keyword>
<keyword evidence="3" id="KW-1185">Reference proteome</keyword>
<evidence type="ECO:0000256" key="1">
    <source>
        <dbReference type="SAM" id="Phobius"/>
    </source>
</evidence>
<dbReference type="EMBL" id="LBBL01000034">
    <property type="protein sequence ID" value="KKF96609.1"/>
    <property type="molecule type" value="Genomic_DNA"/>
</dbReference>
<accession>A0A0F8DL79</accession>
<reference evidence="2 3" key="1">
    <citation type="submission" date="2015-04" db="EMBL/GenBank/DDBJ databases">
        <title>Genome sequence of Ceratocystis platani, a major pathogen of plane trees.</title>
        <authorList>
            <person name="Belbahri L."/>
        </authorList>
    </citation>
    <scope>NUCLEOTIDE SEQUENCE [LARGE SCALE GENOMIC DNA]</scope>
    <source>
        <strain evidence="2 3">CFO</strain>
    </source>
</reference>
<keyword evidence="1" id="KW-0472">Membrane</keyword>
<keyword evidence="1" id="KW-1133">Transmembrane helix</keyword>
<evidence type="ECO:0000313" key="2">
    <source>
        <dbReference type="EMBL" id="KKF96609.1"/>
    </source>
</evidence>
<evidence type="ECO:0000313" key="3">
    <source>
        <dbReference type="Proteomes" id="UP000034841"/>
    </source>
</evidence>